<evidence type="ECO:0000313" key="2">
    <source>
        <dbReference type="Proteomes" id="UP000253940"/>
    </source>
</evidence>
<dbReference type="Proteomes" id="UP000253940">
    <property type="component" value="Chromosome"/>
</dbReference>
<gene>
    <name evidence="1" type="ORF">HYN46_14605</name>
</gene>
<dbReference type="AlphaFoldDB" id="A0A345P9K3"/>
<name>A0A345P9K3_9GAMM</name>
<reference evidence="1 2" key="1">
    <citation type="submission" date="2018-07" db="EMBL/GenBank/DDBJ databases">
        <title>Genome sequencing of Moraxellaceae gen. HYN0046.</title>
        <authorList>
            <person name="Kim M."/>
            <person name="Yi H."/>
        </authorList>
    </citation>
    <scope>NUCLEOTIDE SEQUENCE [LARGE SCALE GENOMIC DNA]</scope>
    <source>
        <strain evidence="1 2">HYN0046</strain>
    </source>
</reference>
<keyword evidence="2" id="KW-1185">Reference proteome</keyword>
<proteinExistence type="predicted"/>
<sequence length="87" mass="9918">MNAFPRLTQVDLTTWYFDPMSEQNSQTICLQRSLEDCAGYAVVHWRTGQIIEAKEAWMIGLTATISTTQENEYDDFMQSNSTSGVDE</sequence>
<dbReference type="KEGG" id="mbah:HYN46_14605"/>
<protein>
    <submittedName>
        <fullName evidence="1">Uncharacterized protein</fullName>
    </submittedName>
</protein>
<accession>A0A345P9K3</accession>
<dbReference type="EMBL" id="CP031222">
    <property type="protein sequence ID" value="AXI03962.1"/>
    <property type="molecule type" value="Genomic_DNA"/>
</dbReference>
<evidence type="ECO:0000313" key="1">
    <source>
        <dbReference type="EMBL" id="AXI03962.1"/>
    </source>
</evidence>
<organism evidence="1 2">
    <name type="scientific">Aquirhabdus parva</name>
    <dbReference type="NCBI Taxonomy" id="2283318"/>
    <lineage>
        <taxon>Bacteria</taxon>
        <taxon>Pseudomonadati</taxon>
        <taxon>Pseudomonadota</taxon>
        <taxon>Gammaproteobacteria</taxon>
        <taxon>Moraxellales</taxon>
        <taxon>Moraxellaceae</taxon>
        <taxon>Aquirhabdus</taxon>
    </lineage>
</organism>